<dbReference type="InterPro" id="IPR013783">
    <property type="entry name" value="Ig-like_fold"/>
</dbReference>
<dbReference type="PROSITE" id="PS50887">
    <property type="entry name" value="GGDEF"/>
    <property type="match status" value="1"/>
</dbReference>
<evidence type="ECO:0000256" key="1">
    <source>
        <dbReference type="ARBA" id="ARBA00001946"/>
    </source>
</evidence>
<feature type="domain" description="GGDEF" evidence="5">
    <location>
        <begin position="834"/>
        <end position="965"/>
    </location>
</feature>
<dbReference type="SMART" id="SM00267">
    <property type="entry name" value="GGDEF"/>
    <property type="match status" value="1"/>
</dbReference>
<dbReference type="Pfam" id="PF07494">
    <property type="entry name" value="Reg_prop"/>
    <property type="match status" value="5"/>
</dbReference>
<reference evidence="7" key="1">
    <citation type="submission" date="2016-11" db="EMBL/GenBank/DDBJ databases">
        <authorList>
            <person name="Varghese N."/>
            <person name="Submissions S."/>
        </authorList>
    </citation>
    <scope>NUCLEOTIDE SEQUENCE [LARGE SCALE GENOMIC DNA]</scope>
    <source>
        <strain evidence="7">DSM 16579</strain>
    </source>
</reference>
<evidence type="ECO:0000313" key="7">
    <source>
        <dbReference type="Proteomes" id="UP000184517"/>
    </source>
</evidence>
<evidence type="ECO:0000256" key="3">
    <source>
        <dbReference type="ARBA" id="ARBA00034247"/>
    </source>
</evidence>
<dbReference type="SUPFAM" id="SSF55073">
    <property type="entry name" value="Nucleotide cyclase"/>
    <property type="match status" value="1"/>
</dbReference>
<dbReference type="InterPro" id="IPR011110">
    <property type="entry name" value="Reg_prop"/>
</dbReference>
<dbReference type="STRING" id="1122206.SAMN02745753_02521"/>
<dbReference type="GO" id="GO:1902201">
    <property type="term" value="P:negative regulation of bacterial-type flagellum-dependent cell motility"/>
    <property type="evidence" value="ECO:0007669"/>
    <property type="project" value="TreeGrafter"/>
</dbReference>
<dbReference type="Gene3D" id="2.60.40.10">
    <property type="entry name" value="Immunoglobulins"/>
    <property type="match status" value="1"/>
</dbReference>
<comment type="catalytic activity">
    <reaction evidence="3">
        <text>2 GTP = 3',3'-c-di-GMP + 2 diphosphate</text>
        <dbReference type="Rhea" id="RHEA:24898"/>
        <dbReference type="ChEBI" id="CHEBI:33019"/>
        <dbReference type="ChEBI" id="CHEBI:37565"/>
        <dbReference type="ChEBI" id="CHEBI:58805"/>
        <dbReference type="EC" id="2.7.7.65"/>
    </reaction>
</comment>
<feature type="chain" id="PRO_5012974148" description="diguanylate cyclase" evidence="4">
    <location>
        <begin position="28"/>
        <end position="965"/>
    </location>
</feature>
<organism evidence="6 7">
    <name type="scientific">Marinomonas polaris DSM 16579</name>
    <dbReference type="NCBI Taxonomy" id="1122206"/>
    <lineage>
        <taxon>Bacteria</taxon>
        <taxon>Pseudomonadati</taxon>
        <taxon>Pseudomonadota</taxon>
        <taxon>Gammaproteobacteria</taxon>
        <taxon>Oceanospirillales</taxon>
        <taxon>Oceanospirillaceae</taxon>
        <taxon>Marinomonas</taxon>
    </lineage>
</organism>
<dbReference type="EC" id="2.7.7.65" evidence="2"/>
<feature type="signal peptide" evidence="4">
    <location>
        <begin position="1"/>
        <end position="27"/>
    </location>
</feature>
<dbReference type="Gene3D" id="2.130.10.10">
    <property type="entry name" value="YVTN repeat-like/Quinoprotein amine dehydrogenase"/>
    <property type="match status" value="3"/>
</dbReference>
<evidence type="ECO:0000313" key="6">
    <source>
        <dbReference type="EMBL" id="SHF71102.1"/>
    </source>
</evidence>
<dbReference type="Pfam" id="PF07495">
    <property type="entry name" value="Y_Y_Y"/>
    <property type="match status" value="1"/>
</dbReference>
<dbReference type="InterPro" id="IPR011123">
    <property type="entry name" value="Y_Y_Y"/>
</dbReference>
<accession>A0A1M5DW99</accession>
<dbReference type="GO" id="GO:0052621">
    <property type="term" value="F:diguanylate cyclase activity"/>
    <property type="evidence" value="ECO:0007669"/>
    <property type="project" value="UniProtKB-EC"/>
</dbReference>
<dbReference type="InterPro" id="IPR050469">
    <property type="entry name" value="Diguanylate_Cyclase"/>
</dbReference>
<dbReference type="AlphaFoldDB" id="A0A1M5DW99"/>
<gene>
    <name evidence="6" type="ORF">SAMN02745753_02521</name>
</gene>
<keyword evidence="4" id="KW-0732">Signal</keyword>
<dbReference type="PANTHER" id="PTHR45138:SF9">
    <property type="entry name" value="DIGUANYLATE CYCLASE DGCM-RELATED"/>
    <property type="match status" value="1"/>
</dbReference>
<dbReference type="InterPro" id="IPR043128">
    <property type="entry name" value="Rev_trsase/Diguanyl_cyclase"/>
</dbReference>
<protein>
    <recommendedName>
        <fullName evidence="2">diguanylate cyclase</fullName>
        <ecNumber evidence="2">2.7.7.65</ecNumber>
    </recommendedName>
</protein>
<dbReference type="GO" id="GO:0043709">
    <property type="term" value="P:cell adhesion involved in single-species biofilm formation"/>
    <property type="evidence" value="ECO:0007669"/>
    <property type="project" value="TreeGrafter"/>
</dbReference>
<evidence type="ECO:0000259" key="5">
    <source>
        <dbReference type="PROSITE" id="PS50887"/>
    </source>
</evidence>
<dbReference type="Proteomes" id="UP000184517">
    <property type="component" value="Unassembled WGS sequence"/>
</dbReference>
<keyword evidence="7" id="KW-1185">Reference proteome</keyword>
<name>A0A1M5DW99_9GAMM</name>
<dbReference type="SUPFAM" id="SSF63829">
    <property type="entry name" value="Calcium-dependent phosphotriesterase"/>
    <property type="match status" value="2"/>
</dbReference>
<proteinExistence type="predicted"/>
<dbReference type="InterPro" id="IPR015943">
    <property type="entry name" value="WD40/YVTN_repeat-like_dom_sf"/>
</dbReference>
<dbReference type="FunFam" id="3.30.70.270:FF:000001">
    <property type="entry name" value="Diguanylate cyclase domain protein"/>
    <property type="match status" value="1"/>
</dbReference>
<dbReference type="OrthoDB" id="176203at2"/>
<dbReference type="InterPro" id="IPR000160">
    <property type="entry name" value="GGDEF_dom"/>
</dbReference>
<dbReference type="PANTHER" id="PTHR45138">
    <property type="entry name" value="REGULATORY COMPONENTS OF SENSORY TRANSDUCTION SYSTEM"/>
    <property type="match status" value="1"/>
</dbReference>
<evidence type="ECO:0000256" key="2">
    <source>
        <dbReference type="ARBA" id="ARBA00012528"/>
    </source>
</evidence>
<dbReference type="GO" id="GO:0005886">
    <property type="term" value="C:plasma membrane"/>
    <property type="evidence" value="ECO:0007669"/>
    <property type="project" value="TreeGrafter"/>
</dbReference>
<dbReference type="EMBL" id="FQVF01000010">
    <property type="protein sequence ID" value="SHF71102.1"/>
    <property type="molecule type" value="Genomic_DNA"/>
</dbReference>
<sequence>MPLIYSHRTMPLWLGIMFLCALNVAHANTSTPLSDYFKDTWSTHEGLPHNSINAIAQTSDGYLWFATWEGVARYNGRDFRFYERSDKTGILDSGIRTLVSDSDNGLWIAGVRGGITYRQGNLWQPQSAAASMVNNVLKDSSGDLWIAVEGLGVFHRPKPSIENVATEEVWVLQNISAYRLLEDSKGRIWATTEEGLYHLNGQDKQEILTKFNLPKLHVYSILETHDKRLLVATERGAFILEDNRASIVHPSLAGEAISALMEDDENNLWLGTIKNGLIKVSNSHIERLNTHSGLPNNRVLSILQDFEGSIWIGTNGGLVRLRKAPFTTWTKSRNLVGDYVRSVIDIDSDTVLVGSSEGLSLIHNNIARNARANNSAPVSVLSFAKQHDGGIWVGTYLNGLMLWKDQQLIPQFDHGNGLPSDEVRSILEDSHGNLWIGTTNGLVQRNAAGQQQIFTRNNGLPDNYIMALAEDDRGQIWVGTGVGVAKLTSNGFEIVPINNLEEAEYAFGFWMEEGYVWIATDRGLIRYNQQDGQLGLVGRRSGLPIDKLFQVVYDGTNGLWLTSNRGIWRVDYHEAHAVADGRQNEIAFEHFSESDGLASAQANGGSNPAAVAMDNGKLWFATSKGVAMIDSSTISQKNTTRLPLTIESILADGFELSANQQNILPAGTNRVVFNYAGLGYIMSSRIEYRTRLVGFEDNWASRGKNTIAEYTNLAPGKYKFLVSARYPYSDWNNADQVYEFTISPHFWQRIELQISLAFLILVILASSIKWRVQRLQKSELKLKALVEKQTYALRQQSEDFQRQANEDKLTGLPNRRAFDKWLSDKFIQAKQQQTPLALVIMDIDHFKKINDHYSHLIGDKAIKALAKQLKLLADHQIHAARWGGEEFTLMIKDMNDADVAAYCENIRHCIETYDYSDIAADLTMTVSMGVAFAHQVESYQDLLRLADQALYRAKEQGRNRVEIWQ</sequence>
<dbReference type="Pfam" id="PF00990">
    <property type="entry name" value="GGDEF"/>
    <property type="match status" value="1"/>
</dbReference>
<evidence type="ECO:0000256" key="4">
    <source>
        <dbReference type="SAM" id="SignalP"/>
    </source>
</evidence>
<dbReference type="Gene3D" id="3.30.70.270">
    <property type="match status" value="1"/>
</dbReference>
<dbReference type="InterPro" id="IPR029787">
    <property type="entry name" value="Nucleotide_cyclase"/>
</dbReference>
<comment type="cofactor">
    <cofactor evidence="1">
        <name>Mg(2+)</name>
        <dbReference type="ChEBI" id="CHEBI:18420"/>
    </cofactor>
</comment>
<dbReference type="CDD" id="cd01949">
    <property type="entry name" value="GGDEF"/>
    <property type="match status" value="1"/>
</dbReference>
<dbReference type="NCBIfam" id="TIGR00254">
    <property type="entry name" value="GGDEF"/>
    <property type="match status" value="1"/>
</dbReference>